<dbReference type="PANTHER" id="PTHR13806">
    <property type="entry name" value="FLOTILLIN-RELATED"/>
    <property type="match status" value="1"/>
</dbReference>
<feature type="non-terminal residue" evidence="2">
    <location>
        <position position="1"/>
    </location>
</feature>
<dbReference type="GO" id="GO:0005886">
    <property type="term" value="C:plasma membrane"/>
    <property type="evidence" value="ECO:0007669"/>
    <property type="project" value="TreeGrafter"/>
</dbReference>
<dbReference type="EMBL" id="MK072521">
    <property type="protein sequence ID" value="AYV86959.1"/>
    <property type="molecule type" value="Genomic_DNA"/>
</dbReference>
<proteinExistence type="predicted"/>
<sequence length="263" mass="29218">ESANNEAKVDVAEAEKKGIIGETERRAEAQQRIAGFNADTVKIENARALEIAESTKDLQVKRAEFDRLTCIAQLEGVKAREIREAELQREVELKRVEQEKESLRANELSKEIVKAESNIAEAKGLAESVRIKAEADLYAKQKAAEGHLAQLTAEAKGTQLKYDAEAEGMERLLAACDQNHSTVKFNMALKVRLFPELAEQNAKAIQGLNPKYNIWTRGSGDDIMNNPIANLMSSLPPLMDVFNQQTEFKLPELFGGKPCKPLK</sequence>
<dbReference type="PANTHER" id="PTHR13806:SF31">
    <property type="entry name" value="FLOTILLIN-LIKE PROTEIN 1-RELATED"/>
    <property type="match status" value="1"/>
</dbReference>
<keyword evidence="1" id="KW-0175">Coiled coil</keyword>
<reference evidence="2" key="1">
    <citation type="submission" date="2018-10" db="EMBL/GenBank/DDBJ databases">
        <title>Hidden diversity of soil giant viruses.</title>
        <authorList>
            <person name="Schulz F."/>
            <person name="Alteio L."/>
            <person name="Goudeau D."/>
            <person name="Ryan E.M."/>
            <person name="Malmstrom R.R."/>
            <person name="Blanchard J."/>
            <person name="Woyke T."/>
        </authorList>
    </citation>
    <scope>NUCLEOTIDE SEQUENCE</scope>
    <source>
        <strain evidence="2">SYV1</strain>
    </source>
</reference>
<evidence type="ECO:0000256" key="1">
    <source>
        <dbReference type="SAM" id="Coils"/>
    </source>
</evidence>
<accession>A0A3G5ALT6</accession>
<organism evidence="2">
    <name type="scientific">Sylvanvirus sp</name>
    <dbReference type="NCBI Taxonomy" id="2487774"/>
    <lineage>
        <taxon>Viruses</taxon>
    </lineage>
</organism>
<feature type="coiled-coil region" evidence="1">
    <location>
        <begin position="82"/>
        <end position="125"/>
    </location>
</feature>
<dbReference type="InterPro" id="IPR027705">
    <property type="entry name" value="Flotillin_fam"/>
</dbReference>
<name>A0A3G5ALT6_9VIRU</name>
<evidence type="ECO:0000313" key="2">
    <source>
        <dbReference type="EMBL" id="AYV86959.1"/>
    </source>
</evidence>
<gene>
    <name evidence="2" type="ORF">Sylvanvirus15_21</name>
</gene>
<protein>
    <submittedName>
        <fullName evidence="2">Flotillin domain-containing protein</fullName>
    </submittedName>
</protein>